<dbReference type="PANTHER" id="PTHR21600:SF87">
    <property type="entry name" value="RNA PSEUDOURIDYLATE SYNTHASE DOMAIN-CONTAINING PROTEIN 1"/>
    <property type="match status" value="1"/>
</dbReference>
<evidence type="ECO:0000313" key="2">
    <source>
        <dbReference type="Proteomes" id="UP000050795"/>
    </source>
</evidence>
<sequence>MGGPATRVLLIPKGNNNNSHDVHITYKWDCNVIIDHASKFSNTNHNRYIIFKLYLQNIFQRPRESSTTVIILDYGNLMGEPATRVLLIPNTGRRHQLRVHCAVGLGHPIAGDITYSRRPFNHIDVEYKHDVYRTHNIHLDYKLKRMMLHAYYMEMKLRMNDDSNDNKCRKRLSVEKNYQFQTGENPFFDANDSYLWIEEENLLSQTTSYSLDEYIKNVNFFTS</sequence>
<dbReference type="SUPFAM" id="SSF55120">
    <property type="entry name" value="Pseudouridine synthase"/>
    <property type="match status" value="1"/>
</dbReference>
<proteinExistence type="inferred from homology"/>
<dbReference type="InterPro" id="IPR020103">
    <property type="entry name" value="PsdUridine_synth_cat_dom_sf"/>
</dbReference>
<evidence type="ECO:0000313" key="3">
    <source>
        <dbReference type="WBParaSite" id="TREG1_81330.1"/>
    </source>
</evidence>
<dbReference type="PANTHER" id="PTHR21600">
    <property type="entry name" value="MITOCHONDRIAL RNA PSEUDOURIDINE SYNTHASE"/>
    <property type="match status" value="1"/>
</dbReference>
<dbReference type="WBParaSite" id="TREG1_81330.1">
    <property type="protein sequence ID" value="TREG1_81330.1"/>
    <property type="gene ID" value="TREG1_81330"/>
</dbReference>
<evidence type="ECO:0008006" key="4">
    <source>
        <dbReference type="Google" id="ProtNLM"/>
    </source>
</evidence>
<reference evidence="3" key="2">
    <citation type="submission" date="2023-11" db="UniProtKB">
        <authorList>
            <consortium name="WormBaseParasite"/>
        </authorList>
    </citation>
    <scope>IDENTIFICATION</scope>
</reference>
<organism evidence="2 3">
    <name type="scientific">Trichobilharzia regenti</name>
    <name type="common">Nasal bird schistosome</name>
    <dbReference type="NCBI Taxonomy" id="157069"/>
    <lineage>
        <taxon>Eukaryota</taxon>
        <taxon>Metazoa</taxon>
        <taxon>Spiralia</taxon>
        <taxon>Lophotrochozoa</taxon>
        <taxon>Platyhelminthes</taxon>
        <taxon>Trematoda</taxon>
        <taxon>Digenea</taxon>
        <taxon>Strigeidida</taxon>
        <taxon>Schistosomatoidea</taxon>
        <taxon>Schistosomatidae</taxon>
        <taxon>Trichobilharzia</taxon>
    </lineage>
</organism>
<dbReference type="GO" id="GO:0009982">
    <property type="term" value="F:pseudouridine synthase activity"/>
    <property type="evidence" value="ECO:0007669"/>
    <property type="project" value="InterPro"/>
</dbReference>
<protein>
    <recommendedName>
        <fullName evidence="4">PseudoU_synth_2 domain-containing protein</fullName>
    </recommendedName>
</protein>
<comment type="similarity">
    <text evidence="1">Belongs to the pseudouridine synthase RluA family.</text>
</comment>
<name>A0AA85KDM8_TRIRE</name>
<dbReference type="InterPro" id="IPR050188">
    <property type="entry name" value="RluA_PseudoU_synthase"/>
</dbReference>
<dbReference type="GO" id="GO:0000455">
    <property type="term" value="P:enzyme-directed rRNA pseudouridine synthesis"/>
    <property type="evidence" value="ECO:0007669"/>
    <property type="project" value="TreeGrafter"/>
</dbReference>
<dbReference type="GO" id="GO:0003723">
    <property type="term" value="F:RNA binding"/>
    <property type="evidence" value="ECO:0007669"/>
    <property type="project" value="InterPro"/>
</dbReference>
<dbReference type="Gene3D" id="3.30.2350.10">
    <property type="entry name" value="Pseudouridine synthase"/>
    <property type="match status" value="1"/>
</dbReference>
<dbReference type="AlphaFoldDB" id="A0AA85KDM8"/>
<accession>A0AA85KDM8</accession>
<keyword evidence="2" id="KW-1185">Reference proteome</keyword>
<dbReference type="Proteomes" id="UP000050795">
    <property type="component" value="Unassembled WGS sequence"/>
</dbReference>
<reference evidence="2" key="1">
    <citation type="submission" date="2022-06" db="EMBL/GenBank/DDBJ databases">
        <authorList>
            <person name="Berger JAMES D."/>
            <person name="Berger JAMES D."/>
        </authorList>
    </citation>
    <scope>NUCLEOTIDE SEQUENCE [LARGE SCALE GENOMIC DNA]</scope>
</reference>
<evidence type="ECO:0000256" key="1">
    <source>
        <dbReference type="ARBA" id="ARBA00010876"/>
    </source>
</evidence>